<name>A0ABW5D9R0_9BACT</name>
<dbReference type="Gene3D" id="1.10.287.1490">
    <property type="match status" value="1"/>
</dbReference>
<comment type="caution">
    <text evidence="2">The sequence shown here is derived from an EMBL/GenBank/DDBJ whole genome shotgun (WGS) entry which is preliminary data.</text>
</comment>
<sequence>MANILGIFTAVVLAVAAFVASKNKARFEEEISNRDAESESLVKSQARLKSAQETLKTLPEERAEADAQFAAKQEAEVEMKKANEETQQQIAEKTQEIAANKKKLDVNREKTAKVGDILGLSEKMKNLRVELEELDQSIAGREATLSNLTARNTSAQAEVKRWQNEFDLMGKGQSLATLQTRIRNIYPTWGFVTLAGGNNAGVINNSTLDVVRNGEVIAKLLVTAVESSSASASVIPDSVKDNATLMVGDQVVPTSGSSKADKKSASN</sequence>
<dbReference type="EMBL" id="JBHUIT010000031">
    <property type="protein sequence ID" value="MFD2257652.1"/>
    <property type="molecule type" value="Genomic_DNA"/>
</dbReference>
<dbReference type="Proteomes" id="UP001597375">
    <property type="component" value="Unassembled WGS sequence"/>
</dbReference>
<evidence type="ECO:0000313" key="3">
    <source>
        <dbReference type="Proteomes" id="UP001597375"/>
    </source>
</evidence>
<keyword evidence="3" id="KW-1185">Reference proteome</keyword>
<evidence type="ECO:0000313" key="2">
    <source>
        <dbReference type="EMBL" id="MFD2257652.1"/>
    </source>
</evidence>
<keyword evidence="1" id="KW-0175">Coiled coil</keyword>
<evidence type="ECO:0000256" key="1">
    <source>
        <dbReference type="SAM" id="Coils"/>
    </source>
</evidence>
<feature type="coiled-coil region" evidence="1">
    <location>
        <begin position="65"/>
        <end position="165"/>
    </location>
</feature>
<accession>A0ABW5D9R0</accession>
<reference evidence="3" key="1">
    <citation type="journal article" date="2019" name="Int. J. Syst. Evol. Microbiol.">
        <title>The Global Catalogue of Microorganisms (GCM) 10K type strain sequencing project: providing services to taxonomists for standard genome sequencing and annotation.</title>
        <authorList>
            <consortium name="The Broad Institute Genomics Platform"/>
            <consortium name="The Broad Institute Genome Sequencing Center for Infectious Disease"/>
            <person name="Wu L."/>
            <person name="Ma J."/>
        </authorList>
    </citation>
    <scope>NUCLEOTIDE SEQUENCE [LARGE SCALE GENOMIC DNA]</scope>
    <source>
        <strain evidence="3">CGMCC 4.7106</strain>
    </source>
</reference>
<dbReference type="RefSeq" id="WP_386820983.1">
    <property type="nucleotide sequence ID" value="NZ_JBHUIT010000031.1"/>
</dbReference>
<protein>
    <recommendedName>
        <fullName evidence="4">DUF3552 domain-containing protein</fullName>
    </recommendedName>
</protein>
<gene>
    <name evidence="2" type="ORF">ACFSSA_13295</name>
</gene>
<evidence type="ECO:0008006" key="4">
    <source>
        <dbReference type="Google" id="ProtNLM"/>
    </source>
</evidence>
<proteinExistence type="predicted"/>
<organism evidence="2 3">
    <name type="scientific">Luteolibacter algae</name>
    <dbReference type="NCBI Taxonomy" id="454151"/>
    <lineage>
        <taxon>Bacteria</taxon>
        <taxon>Pseudomonadati</taxon>
        <taxon>Verrucomicrobiota</taxon>
        <taxon>Verrucomicrobiia</taxon>
        <taxon>Verrucomicrobiales</taxon>
        <taxon>Verrucomicrobiaceae</taxon>
        <taxon>Luteolibacter</taxon>
    </lineage>
</organism>